<dbReference type="GO" id="GO:0003964">
    <property type="term" value="F:RNA-directed DNA polymerase activity"/>
    <property type="evidence" value="ECO:0007669"/>
    <property type="project" value="UniProtKB-EC"/>
</dbReference>
<sequence>MSQLVIDFRPISPRICYLRLKGRFRNYSLLSVHAPTEISQEEEKDIFYNELEKCFDECPRGDIKLVIGDCNAQVGKERIYEPTIGQHSAYAQT</sequence>
<organism evidence="1">
    <name type="scientific">Triatoma infestans</name>
    <name type="common">Assassin bug</name>
    <dbReference type="NCBI Taxonomy" id="30076"/>
    <lineage>
        <taxon>Eukaryota</taxon>
        <taxon>Metazoa</taxon>
        <taxon>Ecdysozoa</taxon>
        <taxon>Arthropoda</taxon>
        <taxon>Hexapoda</taxon>
        <taxon>Insecta</taxon>
        <taxon>Pterygota</taxon>
        <taxon>Neoptera</taxon>
        <taxon>Paraneoptera</taxon>
        <taxon>Hemiptera</taxon>
        <taxon>Heteroptera</taxon>
        <taxon>Panheteroptera</taxon>
        <taxon>Cimicomorpha</taxon>
        <taxon>Reduviidae</taxon>
        <taxon>Triatominae</taxon>
        <taxon>Triatoma</taxon>
    </lineage>
</organism>
<evidence type="ECO:0000313" key="1">
    <source>
        <dbReference type="EMBL" id="JAR98225.1"/>
    </source>
</evidence>
<proteinExistence type="predicted"/>
<dbReference type="Gene3D" id="3.60.10.10">
    <property type="entry name" value="Endonuclease/exonuclease/phosphatase"/>
    <property type="match status" value="1"/>
</dbReference>
<dbReference type="AlphaFoldDB" id="A0A161MDI0"/>
<feature type="non-terminal residue" evidence="1">
    <location>
        <position position="93"/>
    </location>
</feature>
<reference evidence="1" key="1">
    <citation type="submission" date="2016-04" db="EMBL/GenBank/DDBJ databases">
        <authorList>
            <person name="Calderon-Fernandez G.M.Sr."/>
        </authorList>
    </citation>
    <scope>NUCLEOTIDE SEQUENCE</scope>
    <source>
        <strain evidence="1">Int1</strain>
        <tissue evidence="1">Integument</tissue>
    </source>
</reference>
<dbReference type="InterPro" id="IPR036691">
    <property type="entry name" value="Endo/exonu/phosph_ase_sf"/>
</dbReference>
<dbReference type="SUPFAM" id="SSF56219">
    <property type="entry name" value="DNase I-like"/>
    <property type="match status" value="1"/>
</dbReference>
<keyword evidence="1" id="KW-0808">Transferase</keyword>
<dbReference type="EMBL" id="GEMB01005082">
    <property type="protein sequence ID" value="JAR98225.1"/>
    <property type="molecule type" value="Transcribed_RNA"/>
</dbReference>
<protein>
    <submittedName>
        <fullName evidence="1">Craniofacial development protein 2-like protein</fullName>
        <ecNumber evidence="1">2.7.7.49</ecNumber>
    </submittedName>
</protein>
<accession>A0A161MDI0</accession>
<keyword evidence="1" id="KW-0548">Nucleotidyltransferase</keyword>
<dbReference type="EC" id="2.7.7.49" evidence="1"/>
<reference evidence="1" key="2">
    <citation type="journal article" date="2017" name="J. Med. Entomol.">
        <title>Transcriptome Analysis of the Triatoma infestans (Hemiptera: Reduviidae) Integument.</title>
        <authorList>
            <person name="Calderon-Fernandez G.M."/>
            <person name="Moriconi D.E."/>
            <person name="Dulbecco A.B."/>
            <person name="Juarez M.P."/>
        </authorList>
    </citation>
    <scope>NUCLEOTIDE SEQUENCE</scope>
    <source>
        <strain evidence="1">Int1</strain>
        <tissue evidence="1">Integument</tissue>
    </source>
</reference>
<name>A0A161MDI0_TRIIF</name>